<evidence type="ECO:0000256" key="4">
    <source>
        <dbReference type="RuleBase" id="RU000363"/>
    </source>
</evidence>
<dbReference type="Gene3D" id="3.40.50.720">
    <property type="entry name" value="NAD(P)-binding Rossmann-like Domain"/>
    <property type="match status" value="1"/>
</dbReference>
<evidence type="ECO:0000256" key="1">
    <source>
        <dbReference type="ARBA" id="ARBA00006484"/>
    </source>
</evidence>
<dbReference type="PROSITE" id="PS00061">
    <property type="entry name" value="ADH_SHORT"/>
    <property type="match status" value="1"/>
</dbReference>
<dbReference type="PANTHER" id="PTHR44229">
    <property type="entry name" value="15-HYDROXYPROSTAGLANDIN DEHYDROGENASE [NAD(+)]"/>
    <property type="match status" value="1"/>
</dbReference>
<dbReference type="InterPro" id="IPR002347">
    <property type="entry name" value="SDR_fam"/>
</dbReference>
<dbReference type="Proteomes" id="UP001140502">
    <property type="component" value="Unassembled WGS sequence"/>
</dbReference>
<accession>A0A9W8W3F1</accession>
<dbReference type="SUPFAM" id="SSF51735">
    <property type="entry name" value="NAD(P)-binding Rossmann-fold domains"/>
    <property type="match status" value="1"/>
</dbReference>
<keyword evidence="6" id="KW-1185">Reference proteome</keyword>
<gene>
    <name evidence="5" type="ORF">N0V84_011514</name>
</gene>
<protein>
    <submittedName>
        <fullName evidence="5">Uncharacterized protein</fullName>
    </submittedName>
</protein>
<dbReference type="Pfam" id="PF00106">
    <property type="entry name" value="adh_short"/>
    <property type="match status" value="1"/>
</dbReference>
<reference evidence="5" key="1">
    <citation type="submission" date="2022-10" db="EMBL/GenBank/DDBJ databases">
        <title>Tapping the CABI collections for fungal endophytes: first genome assemblies for Collariella, Neodidymelliopsis, Ascochyta clinopodiicola, Didymella pomorum, Didymosphaeria variabile, Neocosmospora piperis and Neocucurbitaria cava.</title>
        <authorList>
            <person name="Hill R."/>
        </authorList>
    </citation>
    <scope>NUCLEOTIDE SEQUENCE</scope>
    <source>
        <strain evidence="5">IMI 366586</strain>
    </source>
</reference>
<dbReference type="PRINTS" id="PR00081">
    <property type="entry name" value="GDHRDH"/>
</dbReference>
<dbReference type="InterPro" id="IPR036291">
    <property type="entry name" value="NAD(P)-bd_dom_sf"/>
</dbReference>
<evidence type="ECO:0000313" key="5">
    <source>
        <dbReference type="EMBL" id="KAJ4309424.1"/>
    </source>
</evidence>
<evidence type="ECO:0000313" key="6">
    <source>
        <dbReference type="Proteomes" id="UP001140502"/>
    </source>
</evidence>
<dbReference type="OrthoDB" id="5371740at2759"/>
<name>A0A9W8W3F1_9HYPO</name>
<dbReference type="PANTHER" id="PTHR44229:SF4">
    <property type="entry name" value="15-HYDROXYPROSTAGLANDIN DEHYDROGENASE [NAD(+)]"/>
    <property type="match status" value="1"/>
</dbReference>
<keyword evidence="3" id="KW-0560">Oxidoreductase</keyword>
<keyword evidence="2" id="KW-0521">NADP</keyword>
<evidence type="ECO:0000256" key="2">
    <source>
        <dbReference type="ARBA" id="ARBA00022857"/>
    </source>
</evidence>
<dbReference type="GO" id="GO:0016491">
    <property type="term" value="F:oxidoreductase activity"/>
    <property type="evidence" value="ECO:0007669"/>
    <property type="project" value="UniProtKB-KW"/>
</dbReference>
<comment type="similarity">
    <text evidence="1 4">Belongs to the short-chain dehydrogenases/reductases (SDR) family.</text>
</comment>
<dbReference type="EMBL" id="JAPEUR010000436">
    <property type="protein sequence ID" value="KAJ4309424.1"/>
    <property type="molecule type" value="Genomic_DNA"/>
</dbReference>
<proteinExistence type="inferred from homology"/>
<comment type="caution">
    <text evidence="5">The sequence shown here is derived from an EMBL/GenBank/DDBJ whole genome shotgun (WGS) entry which is preliminary data.</text>
</comment>
<sequence>MSSSSVALITGACSGMGEAFTQDLVNQGWRVAMMDIKPNADLVAKLGDAVSFHQCDVSDYDSQAKCFQEAWDKHGRLDLVCLNAGIVDQRQAGRTTVSIIPPKPNLLCTDVNVKGVYYGTQLAIHFMRKNKVPGGIIAVTASAASLYAHRGFPEYSGSKAAVWNFVRSTAQILKMVGQME</sequence>
<evidence type="ECO:0000256" key="3">
    <source>
        <dbReference type="ARBA" id="ARBA00023002"/>
    </source>
</evidence>
<dbReference type="AlphaFoldDB" id="A0A9W8W3F1"/>
<organism evidence="5 6">
    <name type="scientific">Fusarium piperis</name>
    <dbReference type="NCBI Taxonomy" id="1435070"/>
    <lineage>
        <taxon>Eukaryota</taxon>
        <taxon>Fungi</taxon>
        <taxon>Dikarya</taxon>
        <taxon>Ascomycota</taxon>
        <taxon>Pezizomycotina</taxon>
        <taxon>Sordariomycetes</taxon>
        <taxon>Hypocreomycetidae</taxon>
        <taxon>Hypocreales</taxon>
        <taxon>Nectriaceae</taxon>
        <taxon>Fusarium</taxon>
        <taxon>Fusarium solani species complex</taxon>
    </lineage>
</organism>
<dbReference type="InterPro" id="IPR020904">
    <property type="entry name" value="Sc_DH/Rdtase_CS"/>
</dbReference>
<dbReference type="PRINTS" id="PR00080">
    <property type="entry name" value="SDRFAMILY"/>
</dbReference>
<dbReference type="GO" id="GO:0005737">
    <property type="term" value="C:cytoplasm"/>
    <property type="evidence" value="ECO:0007669"/>
    <property type="project" value="TreeGrafter"/>
</dbReference>